<evidence type="ECO:0000256" key="1">
    <source>
        <dbReference type="ARBA" id="ARBA00012771"/>
    </source>
</evidence>
<sequence>MEQEIRWLLEEKYKGKLTPQAKKDIAKLKKGEHVDYLIGWKPFLNCAIDLRYKPLIPRVETEYWAEKAVQDVSTANFPGALPHPAGWGPTRLRKIRSASIACLDMFAGSGCIGITVLKNVPYAHVDFADNNRKFLRQVQLNARINSIAKRRYSVILSDIFSGIRGKYDYIFANPPYLAESKRKKVQKSVLEQEPHGALFGGKDGLKYISLFLRQSKEFLAKKGVIYLEFDSFQKKEIEKLLKKFGYTTWQFYKDQYGKWRFAVIR</sequence>
<dbReference type="PANTHER" id="PTHR18895">
    <property type="entry name" value="HEMK METHYLTRANSFERASE"/>
    <property type="match status" value="1"/>
</dbReference>
<evidence type="ECO:0000256" key="2">
    <source>
        <dbReference type="ARBA" id="ARBA00022603"/>
    </source>
</evidence>
<dbReference type="STRING" id="1802461.A3B24_00605"/>
<dbReference type="InterPro" id="IPR002052">
    <property type="entry name" value="DNA_methylase_N6_adenine_CS"/>
</dbReference>
<dbReference type="PANTHER" id="PTHR18895:SF74">
    <property type="entry name" value="MTRF1L RELEASE FACTOR GLUTAMINE METHYLTRANSFERASE"/>
    <property type="match status" value="1"/>
</dbReference>
<dbReference type="GO" id="GO:0032259">
    <property type="term" value="P:methylation"/>
    <property type="evidence" value="ECO:0007669"/>
    <property type="project" value="UniProtKB-KW"/>
</dbReference>
<protein>
    <recommendedName>
        <fullName evidence="1">peptide chain release factor N(5)-glutamine methyltransferase</fullName>
        <ecNumber evidence="1">2.1.1.297</ecNumber>
    </recommendedName>
</protein>
<dbReference type="EC" id="2.1.1.297" evidence="1"/>
<keyword evidence="4" id="KW-0949">S-adenosyl-L-methionine</keyword>
<accession>A0A1G2RIP5</accession>
<evidence type="ECO:0000313" key="8">
    <source>
        <dbReference type="Proteomes" id="UP000176917"/>
    </source>
</evidence>
<dbReference type="SUPFAM" id="SSF53335">
    <property type="entry name" value="S-adenosyl-L-methionine-dependent methyltransferases"/>
    <property type="match status" value="1"/>
</dbReference>
<dbReference type="InterPro" id="IPR029063">
    <property type="entry name" value="SAM-dependent_MTases_sf"/>
</dbReference>
<gene>
    <name evidence="7" type="ORF">A3B24_00605</name>
</gene>
<evidence type="ECO:0000313" key="7">
    <source>
        <dbReference type="EMBL" id="OHA72724.1"/>
    </source>
</evidence>
<dbReference type="Pfam" id="PF05175">
    <property type="entry name" value="MTS"/>
    <property type="match status" value="1"/>
</dbReference>
<dbReference type="CDD" id="cd02440">
    <property type="entry name" value="AdoMet_MTases"/>
    <property type="match status" value="1"/>
</dbReference>
<comment type="catalytic activity">
    <reaction evidence="5">
        <text>L-glutaminyl-[peptide chain release factor] + S-adenosyl-L-methionine = N(5)-methyl-L-glutaminyl-[peptide chain release factor] + S-adenosyl-L-homocysteine + H(+)</text>
        <dbReference type="Rhea" id="RHEA:42896"/>
        <dbReference type="Rhea" id="RHEA-COMP:10271"/>
        <dbReference type="Rhea" id="RHEA-COMP:10272"/>
        <dbReference type="ChEBI" id="CHEBI:15378"/>
        <dbReference type="ChEBI" id="CHEBI:30011"/>
        <dbReference type="ChEBI" id="CHEBI:57856"/>
        <dbReference type="ChEBI" id="CHEBI:59789"/>
        <dbReference type="ChEBI" id="CHEBI:61891"/>
        <dbReference type="EC" id="2.1.1.297"/>
    </reaction>
</comment>
<dbReference type="Gene3D" id="3.40.50.150">
    <property type="entry name" value="Vaccinia Virus protein VP39"/>
    <property type="match status" value="1"/>
</dbReference>
<evidence type="ECO:0000256" key="5">
    <source>
        <dbReference type="ARBA" id="ARBA00048391"/>
    </source>
</evidence>
<dbReference type="InterPro" id="IPR004556">
    <property type="entry name" value="HemK-like"/>
</dbReference>
<evidence type="ECO:0000256" key="4">
    <source>
        <dbReference type="ARBA" id="ARBA00022691"/>
    </source>
</evidence>
<keyword evidence="3" id="KW-0808">Transferase</keyword>
<evidence type="ECO:0000256" key="3">
    <source>
        <dbReference type="ARBA" id="ARBA00022679"/>
    </source>
</evidence>
<dbReference type="InterPro" id="IPR007848">
    <property type="entry name" value="Small_mtfrase_dom"/>
</dbReference>
<evidence type="ECO:0000259" key="6">
    <source>
        <dbReference type="Pfam" id="PF05175"/>
    </source>
</evidence>
<reference evidence="7 8" key="1">
    <citation type="journal article" date="2016" name="Nat. Commun.">
        <title>Thousands of microbial genomes shed light on interconnected biogeochemical processes in an aquifer system.</title>
        <authorList>
            <person name="Anantharaman K."/>
            <person name="Brown C.T."/>
            <person name="Hug L.A."/>
            <person name="Sharon I."/>
            <person name="Castelle C.J."/>
            <person name="Probst A.J."/>
            <person name="Thomas B.C."/>
            <person name="Singh A."/>
            <person name="Wilkins M.J."/>
            <person name="Karaoz U."/>
            <person name="Brodie E.L."/>
            <person name="Williams K.H."/>
            <person name="Hubbard S.S."/>
            <person name="Banfield J.F."/>
        </authorList>
    </citation>
    <scope>NUCLEOTIDE SEQUENCE [LARGE SCALE GENOMIC DNA]</scope>
</reference>
<dbReference type="PROSITE" id="PS00092">
    <property type="entry name" value="N6_MTASE"/>
    <property type="match status" value="1"/>
</dbReference>
<feature type="domain" description="Methyltransferase small" evidence="6">
    <location>
        <begin position="101"/>
        <end position="192"/>
    </location>
</feature>
<dbReference type="EMBL" id="MHUG01000024">
    <property type="protein sequence ID" value="OHA72724.1"/>
    <property type="molecule type" value="Genomic_DNA"/>
</dbReference>
<dbReference type="GO" id="GO:0102559">
    <property type="term" value="F:peptide chain release factor N(5)-glutamine methyltransferase activity"/>
    <property type="evidence" value="ECO:0007669"/>
    <property type="project" value="UniProtKB-EC"/>
</dbReference>
<organism evidence="7 8">
    <name type="scientific">Candidatus Wildermuthbacteria bacterium RIFCSPLOWO2_01_FULL_48_16</name>
    <dbReference type="NCBI Taxonomy" id="1802461"/>
    <lineage>
        <taxon>Bacteria</taxon>
        <taxon>Candidatus Wildermuthiibacteriota</taxon>
    </lineage>
</organism>
<comment type="caution">
    <text evidence="7">The sequence shown here is derived from an EMBL/GenBank/DDBJ whole genome shotgun (WGS) entry which is preliminary data.</text>
</comment>
<name>A0A1G2RIP5_9BACT</name>
<keyword evidence="2" id="KW-0489">Methyltransferase</keyword>
<dbReference type="InterPro" id="IPR050320">
    <property type="entry name" value="N5-glutamine_MTase"/>
</dbReference>
<dbReference type="GO" id="GO:0003676">
    <property type="term" value="F:nucleic acid binding"/>
    <property type="evidence" value="ECO:0007669"/>
    <property type="project" value="InterPro"/>
</dbReference>
<dbReference type="NCBIfam" id="TIGR00536">
    <property type="entry name" value="hemK_fam"/>
    <property type="match status" value="1"/>
</dbReference>
<dbReference type="AlphaFoldDB" id="A0A1G2RIP5"/>
<dbReference type="Proteomes" id="UP000176917">
    <property type="component" value="Unassembled WGS sequence"/>
</dbReference>
<proteinExistence type="predicted"/>